<organism evidence="1 2">
    <name type="scientific">Mycena albidolilacea</name>
    <dbReference type="NCBI Taxonomy" id="1033008"/>
    <lineage>
        <taxon>Eukaryota</taxon>
        <taxon>Fungi</taxon>
        <taxon>Dikarya</taxon>
        <taxon>Basidiomycota</taxon>
        <taxon>Agaricomycotina</taxon>
        <taxon>Agaricomycetes</taxon>
        <taxon>Agaricomycetidae</taxon>
        <taxon>Agaricales</taxon>
        <taxon>Marasmiineae</taxon>
        <taxon>Mycenaceae</taxon>
        <taxon>Mycena</taxon>
    </lineage>
</organism>
<dbReference type="Proteomes" id="UP001218218">
    <property type="component" value="Unassembled WGS sequence"/>
</dbReference>
<comment type="caution">
    <text evidence="1">The sequence shown here is derived from an EMBL/GenBank/DDBJ whole genome shotgun (WGS) entry which is preliminary data.</text>
</comment>
<evidence type="ECO:0008006" key="3">
    <source>
        <dbReference type="Google" id="ProtNLM"/>
    </source>
</evidence>
<dbReference type="EMBL" id="JARIHO010000056">
    <property type="protein sequence ID" value="KAJ7318719.1"/>
    <property type="molecule type" value="Genomic_DNA"/>
</dbReference>
<dbReference type="AlphaFoldDB" id="A0AAD6ZDZ2"/>
<dbReference type="CDD" id="cd00882">
    <property type="entry name" value="Ras_like_GTPase"/>
    <property type="match status" value="1"/>
</dbReference>
<protein>
    <recommendedName>
        <fullName evidence="3">G domain-containing protein</fullName>
    </recommendedName>
</protein>
<accession>A0AAD6ZDZ2</accession>
<evidence type="ECO:0000313" key="2">
    <source>
        <dbReference type="Proteomes" id="UP001218218"/>
    </source>
</evidence>
<gene>
    <name evidence="1" type="ORF">DFH08DRAFT_819618</name>
</gene>
<evidence type="ECO:0000313" key="1">
    <source>
        <dbReference type="EMBL" id="KAJ7318719.1"/>
    </source>
</evidence>
<sequence length="426" mass="48324">MNSDAETPSEDDLSFWNNRKLKFRVLILGRANAGKTTILERLTGASMDEAEVWRNGKILPGQTVKGQIERGLHNINDEICFRSRPGFVFHDSRGVEAGSATEFYTIQRFMHKRSLAATDLRIQLHAIWMCLPLDDSRELFENERDIFRLLKGTAPLVVIFTKQDGAVSKETSQLLMDFPENTRNRSVRKEARRKAELEVINHVKKLEEELRGVGLADSTTAFLMTSGMEKPTVDADKLCQQLINLTEECLTAPIIKTLLSVHWAHIEICSVDAFSLFLGGVKLGSGAPSMWNMIQRICSNMLHHYDRYDRYDPFYFDDNPTDVSVLAVTILMMVVFHAVQPDVLTLVAPTVKDWIQTVASFIEDNKVPLCRKADIITAQVAAIVEEMKHRNIIPQLNLQHLTWDFPDEEATIFATELSQSIMANLM</sequence>
<proteinExistence type="predicted"/>
<dbReference type="InterPro" id="IPR027417">
    <property type="entry name" value="P-loop_NTPase"/>
</dbReference>
<dbReference type="SUPFAM" id="SSF52540">
    <property type="entry name" value="P-loop containing nucleoside triphosphate hydrolases"/>
    <property type="match status" value="1"/>
</dbReference>
<reference evidence="1" key="1">
    <citation type="submission" date="2023-03" db="EMBL/GenBank/DDBJ databases">
        <title>Massive genome expansion in bonnet fungi (Mycena s.s.) driven by repeated elements and novel gene families across ecological guilds.</title>
        <authorList>
            <consortium name="Lawrence Berkeley National Laboratory"/>
            <person name="Harder C.B."/>
            <person name="Miyauchi S."/>
            <person name="Viragh M."/>
            <person name="Kuo A."/>
            <person name="Thoen E."/>
            <person name="Andreopoulos B."/>
            <person name="Lu D."/>
            <person name="Skrede I."/>
            <person name="Drula E."/>
            <person name="Henrissat B."/>
            <person name="Morin E."/>
            <person name="Kohler A."/>
            <person name="Barry K."/>
            <person name="LaButti K."/>
            <person name="Morin E."/>
            <person name="Salamov A."/>
            <person name="Lipzen A."/>
            <person name="Mereny Z."/>
            <person name="Hegedus B."/>
            <person name="Baldrian P."/>
            <person name="Stursova M."/>
            <person name="Weitz H."/>
            <person name="Taylor A."/>
            <person name="Grigoriev I.V."/>
            <person name="Nagy L.G."/>
            <person name="Martin F."/>
            <person name="Kauserud H."/>
        </authorList>
    </citation>
    <scope>NUCLEOTIDE SEQUENCE</scope>
    <source>
        <strain evidence="1">CBHHK002</strain>
    </source>
</reference>
<name>A0AAD6ZDZ2_9AGAR</name>
<keyword evidence="2" id="KW-1185">Reference proteome</keyword>
<dbReference type="Gene3D" id="3.40.50.300">
    <property type="entry name" value="P-loop containing nucleotide triphosphate hydrolases"/>
    <property type="match status" value="1"/>
</dbReference>